<accession>A0A1R3XIR8</accession>
<evidence type="ECO:0000259" key="2">
    <source>
        <dbReference type="Pfam" id="PF08239"/>
    </source>
</evidence>
<evidence type="ECO:0000313" key="4">
    <source>
        <dbReference type="Proteomes" id="UP000186997"/>
    </source>
</evidence>
<evidence type="ECO:0000256" key="1">
    <source>
        <dbReference type="SAM" id="SignalP"/>
    </source>
</evidence>
<sequence length="95" mass="10138">MKRSAFPFLFLMLFAGGCALQSGERTLVQGTGPDELLKLRSGPGLGFNIVLGLPEGTVLSLKDCVTEVGQRWCKVSLADAPQISGYVSADYISEN</sequence>
<dbReference type="Gene3D" id="2.30.30.40">
    <property type="entry name" value="SH3 Domains"/>
    <property type="match status" value="1"/>
</dbReference>
<dbReference type="AlphaFoldDB" id="A0A1R3XIR8"/>
<gene>
    <name evidence="3" type="ORF">SAMN05421665_3373</name>
</gene>
<dbReference type="InterPro" id="IPR003646">
    <property type="entry name" value="SH3-like_bac-type"/>
</dbReference>
<dbReference type="RefSeq" id="WP_076661168.1">
    <property type="nucleotide sequence ID" value="NZ_FTPR01000004.1"/>
</dbReference>
<dbReference type="PROSITE" id="PS51257">
    <property type="entry name" value="PROKAR_LIPOPROTEIN"/>
    <property type="match status" value="1"/>
</dbReference>
<organism evidence="3 4">
    <name type="scientific">Yoonia rosea</name>
    <dbReference type="NCBI Taxonomy" id="287098"/>
    <lineage>
        <taxon>Bacteria</taxon>
        <taxon>Pseudomonadati</taxon>
        <taxon>Pseudomonadota</taxon>
        <taxon>Alphaproteobacteria</taxon>
        <taxon>Rhodobacterales</taxon>
        <taxon>Paracoccaceae</taxon>
        <taxon>Yoonia</taxon>
    </lineage>
</organism>
<evidence type="ECO:0000313" key="3">
    <source>
        <dbReference type="EMBL" id="SIT91470.1"/>
    </source>
</evidence>
<feature type="domain" description="SH3b" evidence="2">
    <location>
        <begin position="37"/>
        <end position="93"/>
    </location>
</feature>
<dbReference type="EMBL" id="FTPR01000004">
    <property type="protein sequence ID" value="SIT91470.1"/>
    <property type="molecule type" value="Genomic_DNA"/>
</dbReference>
<name>A0A1R3XIR8_9RHOB</name>
<feature type="chain" id="PRO_5013091251" evidence="1">
    <location>
        <begin position="20"/>
        <end position="95"/>
    </location>
</feature>
<dbReference type="Pfam" id="PF08239">
    <property type="entry name" value="SH3_3"/>
    <property type="match status" value="1"/>
</dbReference>
<reference evidence="4" key="1">
    <citation type="submission" date="2017-01" db="EMBL/GenBank/DDBJ databases">
        <authorList>
            <person name="Varghese N."/>
            <person name="Submissions S."/>
        </authorList>
    </citation>
    <scope>NUCLEOTIDE SEQUENCE [LARGE SCALE GENOMIC DNA]</scope>
    <source>
        <strain evidence="4">DSM 29591</strain>
    </source>
</reference>
<keyword evidence="1" id="KW-0732">Signal</keyword>
<protein>
    <submittedName>
        <fullName evidence="3">SH3 domain-containing protein</fullName>
    </submittedName>
</protein>
<keyword evidence="4" id="KW-1185">Reference proteome</keyword>
<dbReference type="Proteomes" id="UP000186997">
    <property type="component" value="Unassembled WGS sequence"/>
</dbReference>
<proteinExistence type="predicted"/>
<dbReference type="OrthoDB" id="8451772at2"/>
<dbReference type="STRING" id="287098.SAMN05421665_3373"/>
<feature type="signal peptide" evidence="1">
    <location>
        <begin position="1"/>
        <end position="19"/>
    </location>
</feature>